<feature type="domain" description="HhH-GPD" evidence="6">
    <location>
        <begin position="50"/>
        <end position="212"/>
    </location>
</feature>
<keyword evidence="2" id="KW-0227">DNA damage</keyword>
<reference evidence="8" key="1">
    <citation type="journal article" date="2019" name="Int. J. Syst. Evol. Microbiol.">
        <title>The Global Catalogue of Microorganisms (GCM) 10K type strain sequencing project: providing services to taxonomists for standard genome sequencing and annotation.</title>
        <authorList>
            <consortium name="The Broad Institute Genomics Platform"/>
            <consortium name="The Broad Institute Genome Sequencing Center for Infectious Disease"/>
            <person name="Wu L."/>
            <person name="Ma J."/>
        </authorList>
    </citation>
    <scope>NUCLEOTIDE SEQUENCE [LARGE SCALE GENOMIC DNA]</scope>
    <source>
        <strain evidence="8">CECT 7131</strain>
    </source>
</reference>
<evidence type="ECO:0000313" key="8">
    <source>
        <dbReference type="Proteomes" id="UP001529369"/>
    </source>
</evidence>
<dbReference type="Gene3D" id="1.10.1670.10">
    <property type="entry name" value="Helix-hairpin-Helix base-excision DNA repair enzymes (C-terminal)"/>
    <property type="match status" value="1"/>
</dbReference>
<evidence type="ECO:0000259" key="6">
    <source>
        <dbReference type="SMART" id="SM00478"/>
    </source>
</evidence>
<dbReference type="Gene3D" id="1.10.340.30">
    <property type="entry name" value="Hypothetical protein, domain 2"/>
    <property type="match status" value="1"/>
</dbReference>
<dbReference type="Pfam" id="PF00633">
    <property type="entry name" value="HHH"/>
    <property type="match status" value="1"/>
</dbReference>
<proteinExistence type="inferred from homology"/>
<dbReference type="SUPFAM" id="SSF48150">
    <property type="entry name" value="DNA-glycosylase"/>
    <property type="match status" value="1"/>
</dbReference>
<dbReference type="InterPro" id="IPR023170">
    <property type="entry name" value="HhH_base_excis_C"/>
</dbReference>
<evidence type="ECO:0000256" key="3">
    <source>
        <dbReference type="ARBA" id="ARBA00022801"/>
    </source>
</evidence>
<dbReference type="PANTHER" id="PTHR47203:SF1">
    <property type="entry name" value="HYPOTHETICAL BASE EXCISION DNA REPAIR PROTEIN (EUROFUNG)"/>
    <property type="match status" value="1"/>
</dbReference>
<dbReference type="RefSeq" id="WP_290316293.1">
    <property type="nucleotide sequence ID" value="NZ_JAUFPN010000102.1"/>
</dbReference>
<dbReference type="PANTHER" id="PTHR47203">
    <property type="match status" value="1"/>
</dbReference>
<organism evidence="7 8">
    <name type="scientific">Paeniroseomonas aquatica</name>
    <dbReference type="NCBI Taxonomy" id="373043"/>
    <lineage>
        <taxon>Bacteria</taxon>
        <taxon>Pseudomonadati</taxon>
        <taxon>Pseudomonadota</taxon>
        <taxon>Alphaproteobacteria</taxon>
        <taxon>Acetobacterales</taxon>
        <taxon>Acetobacteraceae</taxon>
        <taxon>Paeniroseomonas</taxon>
    </lineage>
</organism>
<name>A0ABT8A4K7_9PROT</name>
<evidence type="ECO:0000256" key="1">
    <source>
        <dbReference type="ARBA" id="ARBA00008343"/>
    </source>
</evidence>
<keyword evidence="4" id="KW-0234">DNA repair</keyword>
<comment type="caution">
    <text evidence="7">The sequence shown here is derived from an EMBL/GenBank/DDBJ whole genome shotgun (WGS) entry which is preliminary data.</text>
</comment>
<keyword evidence="8" id="KW-1185">Reference proteome</keyword>
<evidence type="ECO:0000313" key="7">
    <source>
        <dbReference type="EMBL" id="MDN3564494.1"/>
    </source>
</evidence>
<dbReference type="EMBL" id="JAUFPN010000102">
    <property type="protein sequence ID" value="MDN3564494.1"/>
    <property type="molecule type" value="Genomic_DNA"/>
</dbReference>
<dbReference type="Proteomes" id="UP001529369">
    <property type="component" value="Unassembled WGS sequence"/>
</dbReference>
<comment type="similarity">
    <text evidence="1">Belongs to the Nth/MutY family.</text>
</comment>
<sequence>MPLPRPAPAPDATKRDLALEVHRRLCAEYGCPVLYFHALSPLDELVSSLLSHRTKNADSARAFASLRAAFEDWAAVRDAPVAEVERAIAGVTWPEAKAPALQRTLRALTERQGLLDLSHLAGMSVPEATAWLASLPGVGPKTAAAVLSFSTLRGRALPVDSHHHRVAARLGLIPKSLAVGPSHAVLEALLPEDWDAQGFYDHHQMLMRHGQRCCFFRGPACGRCVLRDLCPEGQSRLGTTPA</sequence>
<dbReference type="InterPro" id="IPR003265">
    <property type="entry name" value="HhH-GPD_domain"/>
</dbReference>
<evidence type="ECO:0000256" key="2">
    <source>
        <dbReference type="ARBA" id="ARBA00022763"/>
    </source>
</evidence>
<gene>
    <name evidence="7" type="ORF">QWZ14_08975</name>
</gene>
<dbReference type="PIRSF" id="PIRSF001435">
    <property type="entry name" value="Nth"/>
    <property type="match status" value="1"/>
</dbReference>
<dbReference type="CDD" id="cd00056">
    <property type="entry name" value="ENDO3c"/>
    <property type="match status" value="1"/>
</dbReference>
<evidence type="ECO:0000256" key="4">
    <source>
        <dbReference type="ARBA" id="ARBA00023204"/>
    </source>
</evidence>
<evidence type="ECO:0000256" key="5">
    <source>
        <dbReference type="ARBA" id="ARBA00023295"/>
    </source>
</evidence>
<dbReference type="Pfam" id="PF00730">
    <property type="entry name" value="HhH-GPD"/>
    <property type="match status" value="1"/>
</dbReference>
<accession>A0ABT8A4K7</accession>
<keyword evidence="5" id="KW-0326">Glycosidase</keyword>
<dbReference type="SMART" id="SM00478">
    <property type="entry name" value="ENDO3c"/>
    <property type="match status" value="1"/>
</dbReference>
<keyword evidence="3" id="KW-0378">Hydrolase</keyword>
<dbReference type="InterPro" id="IPR000445">
    <property type="entry name" value="HhH_motif"/>
</dbReference>
<dbReference type="InterPro" id="IPR011257">
    <property type="entry name" value="DNA_glycosylase"/>
</dbReference>
<protein>
    <submittedName>
        <fullName evidence="7">Fe-S cluster assembly protein HesB</fullName>
    </submittedName>
</protein>